<evidence type="ECO:0008006" key="3">
    <source>
        <dbReference type="Google" id="ProtNLM"/>
    </source>
</evidence>
<dbReference type="RefSeq" id="WP_062591109.1">
    <property type="nucleotide sequence ID" value="NZ_LQZQ01000012.1"/>
</dbReference>
<proteinExistence type="predicted"/>
<dbReference type="Pfam" id="PF11751">
    <property type="entry name" value="PorP_SprF"/>
    <property type="match status" value="1"/>
</dbReference>
<protein>
    <recommendedName>
        <fullName evidence="3">Type IX secretion system membrane protein PorP/SprF</fullName>
    </recommendedName>
</protein>
<dbReference type="EMBL" id="LQZQ01000012">
    <property type="protein sequence ID" value="KYG76997.1"/>
    <property type="molecule type" value="Genomic_DNA"/>
</dbReference>
<evidence type="ECO:0000313" key="2">
    <source>
        <dbReference type="Proteomes" id="UP000075583"/>
    </source>
</evidence>
<dbReference type="OrthoDB" id="978914at2"/>
<gene>
    <name evidence="1" type="ORF">MB14_02000</name>
</gene>
<dbReference type="STRING" id="279360.MB14_02000"/>
<keyword evidence="2" id="KW-1185">Reference proteome</keyword>
<organism evidence="1 2">
    <name type="scientific">Roseivirga ehrenbergii (strain DSM 102268 / JCM 13514 / KCTC 12282 / NCIMB 14502 / KMM 6017)</name>
    <dbReference type="NCBI Taxonomy" id="279360"/>
    <lineage>
        <taxon>Bacteria</taxon>
        <taxon>Pseudomonadati</taxon>
        <taxon>Bacteroidota</taxon>
        <taxon>Cytophagia</taxon>
        <taxon>Cytophagales</taxon>
        <taxon>Roseivirgaceae</taxon>
        <taxon>Roseivirga</taxon>
    </lineage>
</organism>
<comment type="caution">
    <text evidence="1">The sequence shown here is derived from an EMBL/GenBank/DDBJ whole genome shotgun (WGS) entry which is preliminary data.</text>
</comment>
<reference evidence="1" key="1">
    <citation type="submission" date="2016-01" db="EMBL/GenBank/DDBJ databases">
        <title>Genome sequencing of Roseivirga ehrenbergii KMM 6017.</title>
        <authorList>
            <person name="Selvaratnam C."/>
            <person name="Thevarajoo S."/>
            <person name="Goh K.M."/>
            <person name="Ee R."/>
            <person name="Chan K.-G."/>
            <person name="Chong C.S."/>
        </authorList>
    </citation>
    <scope>NUCLEOTIDE SEQUENCE [LARGE SCALE GENOMIC DNA]</scope>
    <source>
        <strain evidence="1">KMM 6017</strain>
    </source>
</reference>
<dbReference type="Proteomes" id="UP000075583">
    <property type="component" value="Unassembled WGS sequence"/>
</dbReference>
<sequence length="311" mass="35459">MEFKRLLIFLIISIGHSISAYGQQQILNTQYVFNRHLINPAYTGVGNTLKASLLFRNQWKGIEGAPNTQSFSLHAPVNYDNSFSLGGIIIRDKIGVTTQTGAYMTASYALQVSNETFVSFGLQGGLLTDRTNFSELDGYASDPSLIAEDRTYVRPNFGAGVYVFDDRFHIGLSVPNLVNQKFEQFTSQEGSDIHRFFYFDNGYVFFLNPQWTLDLSTLFKFQPGDPVQFDINTLIGIRESVWFGTAYRSFESFDLLFRLKIGRDYYFSYSYDIATGPVALSRVNTGSHEFNLQFGLSEISKKMNRRKTFRR</sequence>
<accession>A0A150XE51</accession>
<name>A0A150XE51_ROSEK</name>
<dbReference type="AlphaFoldDB" id="A0A150XE51"/>
<evidence type="ECO:0000313" key="1">
    <source>
        <dbReference type="EMBL" id="KYG76997.1"/>
    </source>
</evidence>
<dbReference type="NCBIfam" id="TIGR03519">
    <property type="entry name" value="T9SS_PorP_fam"/>
    <property type="match status" value="1"/>
</dbReference>
<dbReference type="InterPro" id="IPR019861">
    <property type="entry name" value="PorP/SprF_Bacteroidetes"/>
</dbReference>